<name>A0A8H7TCJ4_9HELO</name>
<sequence length="223" mass="24782">MYKLQNFTLKLSSQSTLYIEPDTQSIWTDTIRCLVTSLPKIPTSLTIDKLGQTSRYSTGIRDPHTVCKVILAKDALPHLKHLKLRIHCICPSLFSVKTSEMHASLETLVVALDAYSPQVGKVYHAHRSLKALRILRYDVQALVFFSLDVVSQKEVEMPQSVEWDDIDWEHCPEGSHSVRGSGLETIGQIIGEELGEAMVRIPPTHDIGVQGATTLTINVAAHG</sequence>
<evidence type="ECO:0000313" key="1">
    <source>
        <dbReference type="EMBL" id="KAG4416331.1"/>
    </source>
</evidence>
<organism evidence="1 2">
    <name type="scientific">Cadophora malorum</name>
    <dbReference type="NCBI Taxonomy" id="108018"/>
    <lineage>
        <taxon>Eukaryota</taxon>
        <taxon>Fungi</taxon>
        <taxon>Dikarya</taxon>
        <taxon>Ascomycota</taxon>
        <taxon>Pezizomycotina</taxon>
        <taxon>Leotiomycetes</taxon>
        <taxon>Helotiales</taxon>
        <taxon>Ploettnerulaceae</taxon>
        <taxon>Cadophora</taxon>
    </lineage>
</organism>
<evidence type="ECO:0000313" key="2">
    <source>
        <dbReference type="Proteomes" id="UP000664132"/>
    </source>
</evidence>
<reference evidence="1" key="1">
    <citation type="submission" date="2021-02" db="EMBL/GenBank/DDBJ databases">
        <title>Genome sequence Cadophora malorum strain M34.</title>
        <authorList>
            <person name="Stefanovic E."/>
            <person name="Vu D."/>
            <person name="Scully C."/>
            <person name="Dijksterhuis J."/>
            <person name="Roader J."/>
            <person name="Houbraken J."/>
        </authorList>
    </citation>
    <scope>NUCLEOTIDE SEQUENCE</scope>
    <source>
        <strain evidence="1">M34</strain>
    </source>
</reference>
<protein>
    <submittedName>
        <fullName evidence="1">Uncharacterized protein</fullName>
    </submittedName>
</protein>
<accession>A0A8H7TCJ4</accession>
<dbReference type="Proteomes" id="UP000664132">
    <property type="component" value="Unassembled WGS sequence"/>
</dbReference>
<keyword evidence="2" id="KW-1185">Reference proteome</keyword>
<dbReference type="OrthoDB" id="3637487at2759"/>
<proteinExistence type="predicted"/>
<comment type="caution">
    <text evidence="1">The sequence shown here is derived from an EMBL/GenBank/DDBJ whole genome shotgun (WGS) entry which is preliminary data.</text>
</comment>
<dbReference type="AlphaFoldDB" id="A0A8H7TCJ4"/>
<gene>
    <name evidence="1" type="ORF">IFR04_010550</name>
</gene>
<dbReference type="EMBL" id="JAFJYH010000190">
    <property type="protein sequence ID" value="KAG4416331.1"/>
    <property type="molecule type" value="Genomic_DNA"/>
</dbReference>